<keyword evidence="1" id="KW-0489">Methyltransferase</keyword>
<dbReference type="PANTHER" id="PTHR43861">
    <property type="entry name" value="TRANS-ACONITATE 2-METHYLTRANSFERASE-RELATED"/>
    <property type="match status" value="1"/>
</dbReference>
<protein>
    <submittedName>
        <fullName evidence="1">Demethylmenaquinone methyltransferase / 2-methoxy-6-polyprenyl-1,4-benzoquinol methylase</fullName>
    </submittedName>
</protein>
<dbReference type="Gene3D" id="3.40.50.150">
    <property type="entry name" value="Vaccinia Virus protein VP39"/>
    <property type="match status" value="1"/>
</dbReference>
<proteinExistence type="predicted"/>
<dbReference type="InterPro" id="IPR029063">
    <property type="entry name" value="SAM-dependent_MTases_sf"/>
</dbReference>
<dbReference type="STRING" id="1122184.SAMN02745176_00260"/>
<dbReference type="OrthoDB" id="7365827at2"/>
<organism evidence="1 2">
    <name type="scientific">Lutispora thermophila DSM 19022</name>
    <dbReference type="NCBI Taxonomy" id="1122184"/>
    <lineage>
        <taxon>Bacteria</taxon>
        <taxon>Bacillati</taxon>
        <taxon>Bacillota</taxon>
        <taxon>Clostridia</taxon>
        <taxon>Lutisporales</taxon>
        <taxon>Lutisporaceae</taxon>
        <taxon>Lutispora</taxon>
    </lineage>
</organism>
<dbReference type="Proteomes" id="UP000184442">
    <property type="component" value="Unassembled WGS sequence"/>
</dbReference>
<keyword evidence="2" id="KW-1185">Reference proteome</keyword>
<dbReference type="RefSeq" id="WP_073023675.1">
    <property type="nucleotide sequence ID" value="NZ_FQZS01000003.1"/>
</dbReference>
<dbReference type="AlphaFoldDB" id="A0A1M6B3Z5"/>
<accession>A0A1M6B3Z5</accession>
<dbReference type="CDD" id="cd02440">
    <property type="entry name" value="AdoMet_MTases"/>
    <property type="match status" value="1"/>
</dbReference>
<dbReference type="GO" id="GO:0008168">
    <property type="term" value="F:methyltransferase activity"/>
    <property type="evidence" value="ECO:0007669"/>
    <property type="project" value="UniProtKB-KW"/>
</dbReference>
<name>A0A1M6B3Z5_9FIRM</name>
<evidence type="ECO:0000313" key="2">
    <source>
        <dbReference type="Proteomes" id="UP000184442"/>
    </source>
</evidence>
<sequence length="201" mass="23321">MMEENFNILAKDWTKNIPEKNYEIAADIIERLNIGEGHNVLDVAAGTGILYSILKDKGLSNYVAVDIADKMVEEFLNIYPGTDVRCLDYEKKLMFECDFDFVIIFNSIHHFNDYDAIFENSYNNLKAGGKFVICHARTRAGLKEHRRKIGYVSDKEEPIPTDETLINLCQKHGFGEFIIDDTEYFYFCCQKLDQDEKIFEL</sequence>
<dbReference type="EMBL" id="FQZS01000003">
    <property type="protein sequence ID" value="SHI43464.1"/>
    <property type="molecule type" value="Genomic_DNA"/>
</dbReference>
<evidence type="ECO:0000313" key="1">
    <source>
        <dbReference type="EMBL" id="SHI43464.1"/>
    </source>
</evidence>
<dbReference type="GO" id="GO:0032259">
    <property type="term" value="P:methylation"/>
    <property type="evidence" value="ECO:0007669"/>
    <property type="project" value="UniProtKB-KW"/>
</dbReference>
<gene>
    <name evidence="1" type="ORF">SAMN02745176_00260</name>
</gene>
<dbReference type="SUPFAM" id="SSF53335">
    <property type="entry name" value="S-adenosyl-L-methionine-dependent methyltransferases"/>
    <property type="match status" value="1"/>
</dbReference>
<keyword evidence="1" id="KW-0808">Transferase</keyword>
<reference evidence="1 2" key="1">
    <citation type="submission" date="2016-11" db="EMBL/GenBank/DDBJ databases">
        <authorList>
            <person name="Jaros S."/>
            <person name="Januszkiewicz K."/>
            <person name="Wedrychowicz H."/>
        </authorList>
    </citation>
    <scope>NUCLEOTIDE SEQUENCE [LARGE SCALE GENOMIC DNA]</scope>
    <source>
        <strain evidence="1 2">DSM 19022</strain>
    </source>
</reference>
<dbReference type="Pfam" id="PF13489">
    <property type="entry name" value="Methyltransf_23"/>
    <property type="match status" value="1"/>
</dbReference>